<comment type="caution">
    <text evidence="2">The sequence shown here is derived from an EMBL/GenBank/DDBJ whole genome shotgun (WGS) entry which is preliminary data.</text>
</comment>
<evidence type="ECO:0000313" key="2">
    <source>
        <dbReference type="EMBL" id="NES10833.1"/>
    </source>
</evidence>
<accession>A0A6I5RSE8</accession>
<dbReference type="PROSITE" id="PS51257">
    <property type="entry name" value="PROKAR_LIPOPROTEIN"/>
    <property type="match status" value="1"/>
</dbReference>
<evidence type="ECO:0000313" key="3">
    <source>
        <dbReference type="Proteomes" id="UP000471751"/>
    </source>
</evidence>
<dbReference type="EMBL" id="JAAHBT010000166">
    <property type="protein sequence ID" value="NES10833.1"/>
    <property type="molecule type" value="Genomic_DNA"/>
</dbReference>
<feature type="region of interest" description="Disordered" evidence="1">
    <location>
        <begin position="66"/>
        <end position="170"/>
    </location>
</feature>
<proteinExistence type="predicted"/>
<name>A0A6I5RSE8_9PSED</name>
<evidence type="ECO:0008006" key="4">
    <source>
        <dbReference type="Google" id="ProtNLM"/>
    </source>
</evidence>
<feature type="compositionally biased region" description="Basic and acidic residues" evidence="1">
    <location>
        <begin position="85"/>
        <end position="170"/>
    </location>
</feature>
<organism evidence="2 3">
    <name type="scientific">Pseudomonas laurentiana</name>
    <dbReference type="NCBI Taxonomy" id="2364649"/>
    <lineage>
        <taxon>Bacteria</taxon>
        <taxon>Pseudomonadati</taxon>
        <taxon>Pseudomonadota</taxon>
        <taxon>Gammaproteobacteria</taxon>
        <taxon>Pseudomonadales</taxon>
        <taxon>Pseudomonadaceae</taxon>
        <taxon>Pseudomonas</taxon>
    </lineage>
</organism>
<evidence type="ECO:0000256" key="1">
    <source>
        <dbReference type="SAM" id="MobiDB-lite"/>
    </source>
</evidence>
<reference evidence="2 3" key="1">
    <citation type="submission" date="2020-02" db="EMBL/GenBank/DDBJ databases">
        <title>Broccoli isolated Pseudomonas sp.</title>
        <authorList>
            <person name="Fujikawa T."/>
            <person name="Sawada H."/>
        </authorList>
    </citation>
    <scope>NUCLEOTIDE SEQUENCE [LARGE SCALE GENOMIC DNA]</scope>
    <source>
        <strain evidence="2 3">JCM 32154</strain>
    </source>
</reference>
<dbReference type="AlphaFoldDB" id="A0A6I5RSE8"/>
<keyword evidence="3" id="KW-1185">Reference proteome</keyword>
<protein>
    <recommendedName>
        <fullName evidence="4">Lipoprotein</fullName>
    </recommendedName>
</protein>
<gene>
    <name evidence="2" type="ORF">G3O07_15570</name>
</gene>
<sequence>MYRRLLLIVVLGSLMAACVPYGDHGYYRNDVYTVDRYPYRDYDRPSYSYGRGYYVVPQQRYYALSRVTTEPPPEPYYNRYQGRGYDARYRHDEHGYRDVSRRDRDGGRGYDRGQAHDRGRGQDYGRGQEHGRGQDYGRGQEHGRGQDYGRGQDHGRGQDRDGRSDRNWNR</sequence>
<dbReference type="Proteomes" id="UP000471751">
    <property type="component" value="Unassembled WGS sequence"/>
</dbReference>